<evidence type="ECO:0000256" key="2">
    <source>
        <dbReference type="SAM" id="MobiDB-lite"/>
    </source>
</evidence>
<feature type="coiled-coil region" evidence="1">
    <location>
        <begin position="919"/>
        <end position="985"/>
    </location>
</feature>
<dbReference type="InterPro" id="IPR028089">
    <property type="entry name" value="DUF4455"/>
</dbReference>
<keyword evidence="1" id="KW-0175">Coiled coil</keyword>
<dbReference type="EMBL" id="DF142966">
    <property type="protein sequence ID" value="GAA49541.1"/>
    <property type="molecule type" value="Genomic_DNA"/>
</dbReference>
<feature type="domain" description="DUF4456" evidence="4">
    <location>
        <begin position="1192"/>
        <end position="1370"/>
    </location>
</feature>
<organism evidence="5 6">
    <name type="scientific">Clonorchis sinensis</name>
    <name type="common">Chinese liver fluke</name>
    <dbReference type="NCBI Taxonomy" id="79923"/>
    <lineage>
        <taxon>Eukaryota</taxon>
        <taxon>Metazoa</taxon>
        <taxon>Spiralia</taxon>
        <taxon>Lophotrochozoa</taxon>
        <taxon>Platyhelminthes</taxon>
        <taxon>Trematoda</taxon>
        <taxon>Digenea</taxon>
        <taxon>Opisthorchiida</taxon>
        <taxon>Opisthorchiata</taxon>
        <taxon>Opisthorchiidae</taxon>
        <taxon>Clonorchis</taxon>
    </lineage>
</organism>
<dbReference type="Pfam" id="PF14644">
    <property type="entry name" value="DUF4456"/>
    <property type="match status" value="1"/>
</dbReference>
<reference evidence="5" key="1">
    <citation type="journal article" date="2011" name="Genome Biol.">
        <title>The draft genome of the carcinogenic human liver fluke Clonorchis sinensis.</title>
        <authorList>
            <person name="Wang X."/>
            <person name="Chen W."/>
            <person name="Huang Y."/>
            <person name="Sun J."/>
            <person name="Men J."/>
            <person name="Liu H."/>
            <person name="Luo F."/>
            <person name="Guo L."/>
            <person name="Lv X."/>
            <person name="Deng C."/>
            <person name="Zhou C."/>
            <person name="Fan Y."/>
            <person name="Li X."/>
            <person name="Huang L."/>
            <person name="Hu Y."/>
            <person name="Liang C."/>
            <person name="Hu X."/>
            <person name="Xu J."/>
            <person name="Yu X."/>
        </authorList>
    </citation>
    <scope>NUCLEOTIDE SEQUENCE [LARGE SCALE GENOMIC DNA]</scope>
    <source>
        <strain evidence="5">Henan</strain>
    </source>
</reference>
<protein>
    <recommendedName>
        <fullName evidence="7">DUF4455 domain-containing protein</fullName>
    </recommendedName>
</protein>
<reference key="2">
    <citation type="submission" date="2011-10" db="EMBL/GenBank/DDBJ databases">
        <title>The genome and transcriptome sequence of Clonorchis sinensis provide insights into the carcinogenic liver fluke.</title>
        <authorList>
            <person name="Wang X."/>
            <person name="Huang Y."/>
            <person name="Chen W."/>
            <person name="Liu H."/>
            <person name="Guo L."/>
            <person name="Chen Y."/>
            <person name="Luo F."/>
            <person name="Zhou W."/>
            <person name="Sun J."/>
            <person name="Mao Q."/>
            <person name="Liang P."/>
            <person name="Zhou C."/>
            <person name="Tian Y."/>
            <person name="Men J."/>
            <person name="Lv X."/>
            <person name="Huang L."/>
            <person name="Zhou J."/>
            <person name="Hu Y."/>
            <person name="Li R."/>
            <person name="Zhang F."/>
            <person name="Lei H."/>
            <person name="Li X."/>
            <person name="Hu X."/>
            <person name="Liang C."/>
            <person name="Xu J."/>
            <person name="Wu Z."/>
            <person name="Yu X."/>
        </authorList>
    </citation>
    <scope>NUCLEOTIDE SEQUENCE</scope>
    <source>
        <strain>Henan</strain>
    </source>
</reference>
<accession>G7Y996</accession>
<name>G7Y996_CLOSI</name>
<feature type="compositionally biased region" description="Polar residues" evidence="2">
    <location>
        <begin position="1030"/>
        <end position="1047"/>
    </location>
</feature>
<dbReference type="Proteomes" id="UP000008909">
    <property type="component" value="Unassembled WGS sequence"/>
</dbReference>
<evidence type="ECO:0000256" key="1">
    <source>
        <dbReference type="SAM" id="Coils"/>
    </source>
</evidence>
<gene>
    <name evidence="5" type="ORF">CLF_103205</name>
</gene>
<evidence type="ECO:0008006" key="7">
    <source>
        <dbReference type="Google" id="ProtNLM"/>
    </source>
</evidence>
<keyword evidence="6" id="KW-1185">Reference proteome</keyword>
<feature type="region of interest" description="Disordered" evidence="2">
    <location>
        <begin position="613"/>
        <end position="633"/>
    </location>
</feature>
<evidence type="ECO:0000259" key="3">
    <source>
        <dbReference type="Pfam" id="PF14643"/>
    </source>
</evidence>
<sequence>MLVEQPMVCIPFSDSSFTAPALHGKKKRFFLKSIDEVKLRLALEKVPQRSPSIRRKQNENLGPDKLKNNQVLLLSCFTEGKAKEITHFEHTEEGETEKFPDFLDPTLSLPDVVRRSSLLQTFAASSQLSETGLHSREGNVLERVWNKRLTKHNTCIEQWHITLNRIREETERAVVEHCEALKPHLQTTWEAMEHIVGELTLKDFPSLEAGHYAVCWNEINAQSFKCRSAIDTFEKDLLDIEKQRTAKIRKEFNQMTDYLGTNSHLSPGELQQVFEEEIARINTELMINRCEIAGLVRNLRVTETIRRRKVQLTWSDHRAQWQISSRERCLDEFRTKMASEETCSPKTVRSLWEEHCAEQADFRSKQDILVSELCSLMTPPTHTTNVTEEWMQKFQKLFKDWDETNQTFLHSVYDKYEQHSLECIDQLKTFQDHMIESELFDSPEEASKLLETQCIPIIGELQRGFENNLNFLDKSFSQSCITHQEALVQPIHHFCELLAEFWQAFGVKPFEAIHARLLQRIKMERKNGSERVQSKLAELESAIERVRKSPTVEQVDKRMEKVDQLFNQLNSIHGKNKRQQLAILDTYGPDVTGAISAYEEACMRFFGVEKVGDGQSESSTDEQTTDQNEHPKSVTFLIRRARKCLHNGCILHSNKGSNSSTSRGNVNFESRGMNEEEWIPFRVLPMEDAVESVRHLHGNVTGFGQTVLEKVLSNPSYSGIPTDESQPELSSEPEEENEDVEDPQEVCEHVATPLIVDNLFEQRDLETHAIRFDEVVNHVKQSVRENFITHLYSWELEKNNEVEQELVLRREEINAEYDLQISLVEEQCHRCRENIVNVRLTELHFHQERIDLHVEYVKQEIDKTRSTVINELNARLDELETNMQREIKGLMDTRLPRASRLSMLETLRDTVEGITQVHMNNVRQVLRDTRQNLETLTRTLNASNLNLIGKLRPFNDGGDFAVEEIKQYKTRLEDLAVELQAMEDSVAGAMEHFENDRQSFIDRWLKTFRTDMKHRMLDVSHAETVRRTISSAMVTSTDRPTSGTAVQSPKGIQKSKRLSSKAKLAGGDLKCHPKSPHKPLNNKEEDQVVPSQQGDEKLSGKVKRKKTKPPTANVEEKASTQLKDSSSGKDVATKLDTQVKPSKRKEKLDEYIRNAFGGYTSNDLEEHYPDPEPTMMESVKRICRQALQETTRLSDSYYREKGVRKPLTPYQIPANYREAARALVSTLTNYYNEMEAAHRKAVEELHSGLRQLLELSLKLPGILFVLLVDDFKANTFNDLEASDEAIIDQLRVQKRQRNTHIQKLRSVLGLPSMDEQLEKINSEETKRQTRLVQLVTNLKHERLNVLRTVRTQFPKVLSQLTNDMLQRCSSEPGA</sequence>
<dbReference type="InterPro" id="IPR027914">
    <property type="entry name" value="DUF4456"/>
</dbReference>
<evidence type="ECO:0000313" key="5">
    <source>
        <dbReference type="EMBL" id="GAA49541.1"/>
    </source>
</evidence>
<proteinExistence type="predicted"/>
<feature type="region of interest" description="Disordered" evidence="2">
    <location>
        <begin position="714"/>
        <end position="742"/>
    </location>
</feature>
<evidence type="ECO:0000259" key="4">
    <source>
        <dbReference type="Pfam" id="PF14644"/>
    </source>
</evidence>
<feature type="compositionally biased region" description="Acidic residues" evidence="2">
    <location>
        <begin position="731"/>
        <end position="742"/>
    </location>
</feature>
<evidence type="ECO:0000313" key="6">
    <source>
        <dbReference type="Proteomes" id="UP000008909"/>
    </source>
</evidence>
<dbReference type="Pfam" id="PF14643">
    <property type="entry name" value="DUF4455"/>
    <property type="match status" value="1"/>
</dbReference>
<feature type="region of interest" description="Disordered" evidence="2">
    <location>
        <begin position="1030"/>
        <end position="1146"/>
    </location>
</feature>
<feature type="domain" description="DUF4455" evidence="3">
    <location>
        <begin position="147"/>
        <end position="610"/>
    </location>
</feature>